<organism evidence="6 7">
    <name type="scientific">Trichobilharzia regenti</name>
    <name type="common">Nasal bird schistosome</name>
    <dbReference type="NCBI Taxonomy" id="157069"/>
    <lineage>
        <taxon>Eukaryota</taxon>
        <taxon>Metazoa</taxon>
        <taxon>Spiralia</taxon>
        <taxon>Lophotrochozoa</taxon>
        <taxon>Platyhelminthes</taxon>
        <taxon>Trematoda</taxon>
        <taxon>Digenea</taxon>
        <taxon>Strigeidida</taxon>
        <taxon>Schistosomatoidea</taxon>
        <taxon>Schistosomatidae</taxon>
        <taxon>Trichobilharzia</taxon>
    </lineage>
</organism>
<feature type="domain" description="Laminin IV type A" evidence="5">
    <location>
        <begin position="25"/>
        <end position="94"/>
    </location>
</feature>
<keyword evidence="3" id="KW-1015">Disulfide bond</keyword>
<reference evidence="6" key="1">
    <citation type="submission" date="2022-06" db="EMBL/GenBank/DDBJ databases">
        <authorList>
            <person name="Berger JAMES D."/>
            <person name="Berger JAMES D."/>
        </authorList>
    </citation>
    <scope>NUCLEOTIDE SEQUENCE [LARGE SCALE GENOMIC DNA]</scope>
</reference>
<proteinExistence type="predicted"/>
<dbReference type="WBParaSite" id="TREG1_62580.1">
    <property type="protein sequence ID" value="TREG1_62580.1"/>
    <property type="gene ID" value="TREG1_62580"/>
</dbReference>
<keyword evidence="6" id="KW-1185">Reference proteome</keyword>
<evidence type="ECO:0000313" key="6">
    <source>
        <dbReference type="Proteomes" id="UP000050795"/>
    </source>
</evidence>
<name>A0AA85K0G0_TRIRE</name>
<accession>A0AA85K0G0</accession>
<protein>
    <recommendedName>
        <fullName evidence="5">Laminin IV type A domain-containing protein</fullName>
    </recommendedName>
</protein>
<keyword evidence="2" id="KW-0677">Repeat</keyword>
<evidence type="ECO:0000256" key="4">
    <source>
        <dbReference type="ARBA" id="ARBA00023180"/>
    </source>
</evidence>
<keyword evidence="4" id="KW-0325">Glycoprotein</keyword>
<reference evidence="7" key="2">
    <citation type="submission" date="2023-11" db="UniProtKB">
        <authorList>
            <consortium name="WormBaseParasite"/>
        </authorList>
    </citation>
    <scope>IDENTIFICATION</scope>
</reference>
<evidence type="ECO:0000313" key="7">
    <source>
        <dbReference type="WBParaSite" id="TREG1_62580.1"/>
    </source>
</evidence>
<evidence type="ECO:0000259" key="5">
    <source>
        <dbReference type="Pfam" id="PF00052"/>
    </source>
</evidence>
<keyword evidence="1" id="KW-0732">Signal</keyword>
<sequence>SSNRSLYWCPPTDRLLVHIIPTGYDNRVNIRLSERERWYIDKECKEPVDQTIGRAGFMQVLGDVKKVGLRVKYFRDQSSLELYNLRVEHAVKSDVPGQWVGEIEQCTCPYGYEGLSCE</sequence>
<evidence type="ECO:0000256" key="3">
    <source>
        <dbReference type="ARBA" id="ARBA00023157"/>
    </source>
</evidence>
<evidence type="ECO:0000256" key="2">
    <source>
        <dbReference type="ARBA" id="ARBA00022737"/>
    </source>
</evidence>
<dbReference type="AlphaFoldDB" id="A0AA85K0G0"/>
<dbReference type="InterPro" id="IPR000034">
    <property type="entry name" value="Laminin_IV"/>
</dbReference>
<dbReference type="Pfam" id="PF00052">
    <property type="entry name" value="Laminin_B"/>
    <property type="match status" value="1"/>
</dbReference>
<dbReference type="Proteomes" id="UP000050795">
    <property type="component" value="Unassembled WGS sequence"/>
</dbReference>
<evidence type="ECO:0000256" key="1">
    <source>
        <dbReference type="ARBA" id="ARBA00022729"/>
    </source>
</evidence>